<evidence type="ECO:0000256" key="3">
    <source>
        <dbReference type="ARBA" id="ARBA00022777"/>
    </source>
</evidence>
<feature type="domain" description="SteA-like C-terminal" evidence="6">
    <location>
        <begin position="322"/>
        <end position="372"/>
    </location>
</feature>
<evidence type="ECO:0000313" key="7">
    <source>
        <dbReference type="EMBL" id="ACA60116.1"/>
    </source>
</evidence>
<dbReference type="InterPro" id="IPR047795">
    <property type="entry name" value="Put_SteA-like"/>
</dbReference>
<evidence type="ECO:0000256" key="4">
    <source>
        <dbReference type="ARBA" id="ARBA00022840"/>
    </source>
</evidence>
<evidence type="ECO:0000313" key="8">
    <source>
        <dbReference type="Proteomes" id="UP000008544"/>
    </source>
</evidence>
<organism evidence="7 8">
    <name type="scientific">Desulforudis audaxviator (strain MP104C)</name>
    <dbReference type="NCBI Taxonomy" id="477974"/>
    <lineage>
        <taxon>Bacteria</taxon>
        <taxon>Bacillati</taxon>
        <taxon>Bacillota</taxon>
        <taxon>Clostridia</taxon>
        <taxon>Thermoanaerobacterales</taxon>
        <taxon>Candidatus Desulforudaceae</taxon>
        <taxon>Candidatus Desulforudis</taxon>
    </lineage>
</organism>
<name>B1I566_DESAP</name>
<keyword evidence="8" id="KW-1185">Reference proteome</keyword>
<protein>
    <submittedName>
        <fullName evidence="7">Thiamin pyrophosphokinase, catalytic region</fullName>
    </submittedName>
</protein>
<dbReference type="OrthoDB" id="9804377at2"/>
<dbReference type="KEGG" id="dau:Daud_1614"/>
<evidence type="ECO:0000256" key="2">
    <source>
        <dbReference type="ARBA" id="ARBA00022741"/>
    </source>
</evidence>
<dbReference type="NCBIfam" id="NF040608">
    <property type="entry name" value="division_SteA"/>
    <property type="match status" value="1"/>
</dbReference>
<keyword evidence="5" id="KW-0472">Membrane</keyword>
<dbReference type="AlphaFoldDB" id="B1I566"/>
<dbReference type="EMBL" id="CP000860">
    <property type="protein sequence ID" value="ACA60116.1"/>
    <property type="molecule type" value="Genomic_DNA"/>
</dbReference>
<keyword evidence="2" id="KW-0547">Nucleotide-binding</keyword>
<dbReference type="GO" id="GO:0016301">
    <property type="term" value="F:kinase activity"/>
    <property type="evidence" value="ECO:0007669"/>
    <property type="project" value="UniProtKB-KW"/>
</dbReference>
<dbReference type="GO" id="GO:0005524">
    <property type="term" value="F:ATP binding"/>
    <property type="evidence" value="ECO:0007669"/>
    <property type="project" value="UniProtKB-KW"/>
</dbReference>
<keyword evidence="3 7" id="KW-0418">Kinase</keyword>
<accession>B1I566</accession>
<dbReference type="HOGENOM" id="CLU_046690_0_0_9"/>
<dbReference type="Proteomes" id="UP000008544">
    <property type="component" value="Chromosome"/>
</dbReference>
<evidence type="ECO:0000256" key="5">
    <source>
        <dbReference type="SAM" id="Phobius"/>
    </source>
</evidence>
<keyword evidence="5" id="KW-0812">Transmembrane</keyword>
<dbReference type="GO" id="GO:0004788">
    <property type="term" value="F:thiamine diphosphokinase activity"/>
    <property type="evidence" value="ECO:0007669"/>
    <property type="project" value="InterPro"/>
</dbReference>
<dbReference type="Gene3D" id="3.40.50.10240">
    <property type="entry name" value="Thiamin pyrophosphokinase, catalytic domain"/>
    <property type="match status" value="1"/>
</dbReference>
<reference evidence="7 8" key="2">
    <citation type="journal article" date="2008" name="Science">
        <title>Environmental genomics reveals a single-species ecosystem deep within Earth.</title>
        <authorList>
            <person name="Chivian D."/>
            <person name="Brodie E.L."/>
            <person name="Alm E.J."/>
            <person name="Culley D.E."/>
            <person name="Dehal P.S."/>
            <person name="Desantis T.Z."/>
            <person name="Gihring T.M."/>
            <person name="Lapidus A."/>
            <person name="Lin L.H."/>
            <person name="Lowry S.R."/>
            <person name="Moser D.P."/>
            <person name="Richardson P.M."/>
            <person name="Southam G."/>
            <person name="Wanger G."/>
            <person name="Pratt L.M."/>
            <person name="Andersen G.L."/>
            <person name="Hazen T.C."/>
            <person name="Brockman F.J."/>
            <person name="Arkin A.P."/>
            <person name="Onstott T.C."/>
        </authorList>
    </citation>
    <scope>NUCLEOTIDE SEQUENCE [LARGE SCALE GENOMIC DNA]</scope>
    <source>
        <strain evidence="7 8">MP104C</strain>
    </source>
</reference>
<reference evidence="8" key="1">
    <citation type="submission" date="2007-10" db="EMBL/GenBank/DDBJ databases">
        <title>Complete sequence of chromosome of Desulforudis audaxviator MP104C.</title>
        <authorList>
            <person name="Copeland A."/>
            <person name="Lucas S."/>
            <person name="Lapidus A."/>
            <person name="Barry K."/>
            <person name="Glavina del Rio T."/>
            <person name="Dalin E."/>
            <person name="Tice H."/>
            <person name="Bruce D."/>
            <person name="Pitluck S."/>
            <person name="Lowry S.R."/>
            <person name="Larimer F."/>
            <person name="Land M.L."/>
            <person name="Hauser L."/>
            <person name="Kyrpides N."/>
            <person name="Ivanova N.N."/>
            <person name="Richardson P."/>
        </authorList>
    </citation>
    <scope>NUCLEOTIDE SEQUENCE [LARGE SCALE GENOMIC DNA]</scope>
    <source>
        <strain evidence="8">MP104C</strain>
    </source>
</reference>
<dbReference type="GO" id="GO:0009229">
    <property type="term" value="P:thiamine diphosphate biosynthetic process"/>
    <property type="evidence" value="ECO:0007669"/>
    <property type="project" value="InterPro"/>
</dbReference>
<dbReference type="InterPro" id="IPR036759">
    <property type="entry name" value="TPK_catalytic_sf"/>
</dbReference>
<keyword evidence="4" id="KW-0067">ATP-binding</keyword>
<dbReference type="eggNOG" id="COG4825">
    <property type="taxonomic scope" value="Bacteria"/>
</dbReference>
<evidence type="ECO:0000256" key="1">
    <source>
        <dbReference type="ARBA" id="ARBA00022679"/>
    </source>
</evidence>
<sequence>MTVIRGRARVDRRTKNLVKRLQPHDIAVIDHEGIDKLAAEALVASRARAVINCSSSVSNEYPNSGPMIIVEAGIHLLDAVGADFLDRVPEGALLEIVNDTVYYDGRMAARGRVLTPEIIDSELKATRERLDEVLERFVENTLTYARREVGLLTGNQIEIPEILTRIKGRHALVVVRGDNYREDLRAIHSYIKEVRPVLIGVDGGADALREFGLTPDIVIGDMDSVDDRTLTAAREIIVHAYPNGRAPGLQRVKRLGLKAKVFAAPGTSEDIAMLLAYEKGAELIVAVGTHSNLFDFLEKGRKGMASTFLVRLKVGARLIDARGVSQLYRSPLRPKHVAMIVLAASVPLAAVLVMAPATRELLRLLYIQLRVLLGI</sequence>
<dbReference type="SUPFAM" id="SSF63999">
    <property type="entry name" value="Thiamin pyrophosphokinase, catalytic domain"/>
    <property type="match status" value="1"/>
</dbReference>
<dbReference type="STRING" id="477974.Daud_1614"/>
<feature type="transmembrane region" description="Helical" evidence="5">
    <location>
        <begin position="337"/>
        <end position="357"/>
    </location>
</feature>
<gene>
    <name evidence="7" type="ordered locus">Daud_1614</name>
</gene>
<keyword evidence="5" id="KW-1133">Transmembrane helix</keyword>
<evidence type="ECO:0000259" key="6">
    <source>
        <dbReference type="Pfam" id="PF12555"/>
    </source>
</evidence>
<dbReference type="InterPro" id="IPR022215">
    <property type="entry name" value="SteA-like_C"/>
</dbReference>
<proteinExistence type="predicted"/>
<dbReference type="RefSeq" id="WP_012302697.1">
    <property type="nucleotide sequence ID" value="NC_010424.1"/>
</dbReference>
<keyword evidence="1" id="KW-0808">Transferase</keyword>
<dbReference type="Pfam" id="PF12555">
    <property type="entry name" value="SteA-like_C"/>
    <property type="match status" value="1"/>
</dbReference>